<accession>A0A9K3DAA0</accession>
<dbReference type="EMBL" id="BDIP01005984">
    <property type="protein sequence ID" value="GIQ90274.1"/>
    <property type="molecule type" value="Genomic_DNA"/>
</dbReference>
<evidence type="ECO:0000313" key="2">
    <source>
        <dbReference type="Proteomes" id="UP000265618"/>
    </source>
</evidence>
<comment type="caution">
    <text evidence="1">The sequence shown here is derived from an EMBL/GenBank/DDBJ whole genome shotgun (WGS) entry which is preliminary data.</text>
</comment>
<sequence length="142" mass="15838">YFQAKGASQAVALLEGSNEPRVIVNTCDGHIDLSPYPLCHRTGLLSVHKIIPYKHGFALLYPGRRESTALPEFKPNSVLFDVFQEYQSWGRILKVPSVGYLNRIVSKGPDSIANFVHICEALHAKKIGEICESMPHPHPSHH</sequence>
<feature type="non-terminal residue" evidence="1">
    <location>
        <position position="1"/>
    </location>
</feature>
<dbReference type="AlphaFoldDB" id="A0A9K3DAA0"/>
<gene>
    <name evidence="1" type="ORF">KIPB_013008</name>
</gene>
<proteinExistence type="predicted"/>
<keyword evidence="2" id="KW-1185">Reference proteome</keyword>
<reference evidence="1 2" key="1">
    <citation type="journal article" date="2018" name="PLoS ONE">
        <title>The draft genome of Kipferlia bialata reveals reductive genome evolution in fornicate parasites.</title>
        <authorList>
            <person name="Tanifuji G."/>
            <person name="Takabayashi S."/>
            <person name="Kume K."/>
            <person name="Takagi M."/>
            <person name="Nakayama T."/>
            <person name="Kamikawa R."/>
            <person name="Inagaki Y."/>
            <person name="Hashimoto T."/>
        </authorList>
    </citation>
    <scope>NUCLEOTIDE SEQUENCE [LARGE SCALE GENOMIC DNA]</scope>
    <source>
        <strain evidence="1">NY0173</strain>
    </source>
</reference>
<name>A0A9K3DAA0_9EUKA</name>
<organism evidence="1 2">
    <name type="scientific">Kipferlia bialata</name>
    <dbReference type="NCBI Taxonomy" id="797122"/>
    <lineage>
        <taxon>Eukaryota</taxon>
        <taxon>Metamonada</taxon>
        <taxon>Carpediemonas-like organisms</taxon>
        <taxon>Kipferlia</taxon>
    </lineage>
</organism>
<protein>
    <submittedName>
        <fullName evidence="1">Uncharacterized protein</fullName>
    </submittedName>
</protein>
<dbReference type="Proteomes" id="UP000265618">
    <property type="component" value="Unassembled WGS sequence"/>
</dbReference>
<evidence type="ECO:0000313" key="1">
    <source>
        <dbReference type="EMBL" id="GIQ90274.1"/>
    </source>
</evidence>
<feature type="non-terminal residue" evidence="1">
    <location>
        <position position="142"/>
    </location>
</feature>